<name>A0A5K1JWS3_9APHY</name>
<dbReference type="AlphaFoldDB" id="A0A5K1JWS3"/>
<organism evidence="1">
    <name type="scientific">Ganoderma boninense</name>
    <dbReference type="NCBI Taxonomy" id="34458"/>
    <lineage>
        <taxon>Eukaryota</taxon>
        <taxon>Fungi</taxon>
        <taxon>Dikarya</taxon>
        <taxon>Basidiomycota</taxon>
        <taxon>Agaricomycotina</taxon>
        <taxon>Agaricomycetes</taxon>
        <taxon>Polyporales</taxon>
        <taxon>Polyporaceae</taxon>
        <taxon>Ganoderma</taxon>
    </lineage>
</organism>
<accession>A0A5K1JWS3</accession>
<evidence type="ECO:0000313" key="1">
    <source>
        <dbReference type="EMBL" id="VWO96852.1"/>
    </source>
</evidence>
<gene>
    <name evidence="1" type="primary">I1RFP4</name>
</gene>
<protein>
    <submittedName>
        <fullName evidence="1">Uncharacterized protein</fullName>
    </submittedName>
</protein>
<sequence length="422" mass="47799">MSSIWLSEDQKQILRSCTLVARNWLPASRHALFSDVTLTRPAAWDSFVRWVVNADDGRPWLASIHRLTFKDQWYRYRSGGRQFLPEPISGWRGQYVVPILAGRLPNLEYLSVCVDWATCQPHPSTFGMFAQFASLREVRFVSCQFPSFSAFRRVLVSLPALEDLTCMWVHWPCSPQPSILAIQTSRPVLQRVVISILCHGCMMAVLEWLIHTPTRSALVELDLRPGWQGPPVHQILLPSDRNLDYYGQVFGPSIRRAFLDQSQMNNDITTRMSLSSFDKLTFLSLGVDTANWQGVADTLRPLPARLNTLLLDASPKEPAMDSNRLVTEDGQLKAMKTNGLELLDPVLSRENFKDLTLLTFELMGYRDTLPAHRESTLEAIQQKLPTLHGRTTLDIQLNLLFFDRSPPSSPVVENGDPGRSAV</sequence>
<reference evidence="1" key="1">
    <citation type="submission" date="2019-10" db="EMBL/GenBank/DDBJ databases">
        <authorList>
            <person name="Nor Muhammad N."/>
        </authorList>
    </citation>
    <scope>NUCLEOTIDE SEQUENCE</scope>
</reference>
<proteinExistence type="predicted"/>
<dbReference type="EMBL" id="LR725965">
    <property type="protein sequence ID" value="VWO96852.1"/>
    <property type="molecule type" value="Genomic_DNA"/>
</dbReference>